<dbReference type="Gene3D" id="3.40.50.150">
    <property type="entry name" value="Vaccinia Virus protein VP39"/>
    <property type="match status" value="1"/>
</dbReference>
<dbReference type="SUPFAM" id="SSF48452">
    <property type="entry name" value="TPR-like"/>
    <property type="match status" value="1"/>
</dbReference>
<dbReference type="EMBL" id="JAOWLA010000007">
    <property type="protein sequence ID" value="MCV2864921.1"/>
    <property type="molecule type" value="Genomic_DNA"/>
</dbReference>
<evidence type="ECO:0008006" key="4">
    <source>
        <dbReference type="Google" id="ProtNLM"/>
    </source>
</evidence>
<dbReference type="InterPro" id="IPR019734">
    <property type="entry name" value="TPR_rpt"/>
</dbReference>
<dbReference type="Proteomes" id="UP001652503">
    <property type="component" value="Unassembled WGS sequence"/>
</dbReference>
<dbReference type="Pfam" id="PF14559">
    <property type="entry name" value="TPR_19"/>
    <property type="match status" value="1"/>
</dbReference>
<dbReference type="Gene3D" id="1.25.40.10">
    <property type="entry name" value="Tetratricopeptide repeat domain"/>
    <property type="match status" value="1"/>
</dbReference>
<evidence type="ECO:0000313" key="3">
    <source>
        <dbReference type="Proteomes" id="UP001652503"/>
    </source>
</evidence>
<dbReference type="InterPro" id="IPR011990">
    <property type="entry name" value="TPR-like_helical_dom_sf"/>
</dbReference>
<protein>
    <recommendedName>
        <fullName evidence="4">Tetratricopeptide repeat protein</fullName>
    </recommendedName>
</protein>
<keyword evidence="3" id="KW-1185">Reference proteome</keyword>
<organism evidence="2 3">
    <name type="scientific">Albidovulum sediminicola</name>
    <dbReference type="NCBI Taxonomy" id="2984331"/>
    <lineage>
        <taxon>Bacteria</taxon>
        <taxon>Pseudomonadati</taxon>
        <taxon>Pseudomonadota</taxon>
        <taxon>Alphaproteobacteria</taxon>
        <taxon>Rhodobacterales</taxon>
        <taxon>Paracoccaceae</taxon>
        <taxon>Albidovulum</taxon>
    </lineage>
</organism>
<dbReference type="PROSITE" id="PS50005">
    <property type="entry name" value="TPR"/>
    <property type="match status" value="1"/>
</dbReference>
<keyword evidence="1" id="KW-0802">TPR repeat</keyword>
<evidence type="ECO:0000256" key="1">
    <source>
        <dbReference type="PROSITE-ProRule" id="PRU00339"/>
    </source>
</evidence>
<feature type="repeat" description="TPR" evidence="1">
    <location>
        <begin position="579"/>
        <end position="612"/>
    </location>
</feature>
<dbReference type="SUPFAM" id="SSF53335">
    <property type="entry name" value="S-adenosyl-L-methionine-dependent methyltransferases"/>
    <property type="match status" value="1"/>
</dbReference>
<dbReference type="RefSeq" id="WP_263721441.1">
    <property type="nucleotide sequence ID" value="NZ_JAOWLA010000007.1"/>
</dbReference>
<evidence type="ECO:0000313" key="2">
    <source>
        <dbReference type="EMBL" id="MCV2864921.1"/>
    </source>
</evidence>
<proteinExistence type="predicted"/>
<sequence length="635" mass="71125">MFDELTRLAIVHGADKFGYHDYTPNYFKLFHGRREEPLKLLEIGVGGYGDDDRGGYSLRMWRDFFPNAEIVGIDIHAKNLDVGPRVTICQGSQVDEAFLRQLVLDHGPFDIIVDDGSHFNEHVVESYRILFPTLRPGGIYVAEDVQTAFRENRGGSLTLEAPNSIAYFADIQCSMGRATGSELSDEVVAVERFHNMIALHKASKDTPPPGVITSNRLGQVQGPDDGPARILFVGSEGAETGRAWTKAWSDLFRTSLEAFLDPKDIDQAIFFGDYDKFDLIVCNLPAFGFWDRTDVPDFFGLLETDGVLVCLTGAMEEARLAPSAPLMKMARQLFVEVDHLEMLANYPTAEVGPLAGDLQSIERYGDGFLFYKADNTYPSNFAFNFRHPRVRAAVDHIDAVLAEEWTEDGLLQAADMMRRTRQNERTQRYVAKIFEQGATRRMSFLLAADMAREAGDIERMNAIHRQGYEAFPGEFRFALRLAELETKGGNLDKAEEILRRAIARRPRVRQLHASLTGVLRRQKRWAEALEANARSIRLHPRPERPALTLLQAEMHQLLGNAAAARREVLRGIADVDTHAPSYRMLCSLEMTDGNHKAAADAIDRALQLDPNNAEYQALKASLAGTDRARAAAPQR</sequence>
<dbReference type="SMART" id="SM00028">
    <property type="entry name" value="TPR"/>
    <property type="match status" value="3"/>
</dbReference>
<gene>
    <name evidence="2" type="ORF">OE647_09250</name>
</gene>
<comment type="caution">
    <text evidence="2">The sequence shown here is derived from an EMBL/GenBank/DDBJ whole genome shotgun (WGS) entry which is preliminary data.</text>
</comment>
<accession>A0ABT2Z1E2</accession>
<name>A0ABT2Z1E2_9RHOB</name>
<reference evidence="2 3" key="1">
    <citation type="submission" date="2022-10" db="EMBL/GenBank/DDBJ databases">
        <title>Defluviimonas sp. nov., isolated from ocean surface water.</title>
        <authorList>
            <person name="He W."/>
            <person name="Wang L."/>
            <person name="Zhang D.-F."/>
        </authorList>
    </citation>
    <scope>NUCLEOTIDE SEQUENCE [LARGE SCALE GENOMIC DNA]</scope>
    <source>
        <strain evidence="2 3">WL0075</strain>
    </source>
</reference>
<dbReference type="InterPro" id="IPR029063">
    <property type="entry name" value="SAM-dependent_MTases_sf"/>
</dbReference>